<dbReference type="GeneID" id="39874349"/>
<keyword evidence="2" id="KW-0687">Ribonucleoprotein</keyword>
<keyword evidence="1" id="KW-0694">RNA-binding</keyword>
<dbReference type="RefSeq" id="XP_028866822.1">
    <property type="nucleotide sequence ID" value="XM_029010989.1"/>
</dbReference>
<proteinExistence type="predicted"/>
<comment type="caution">
    <text evidence="4">The sequence shown here is derived from an EMBL/GenBank/DDBJ whole genome shotgun (WGS) entry which is preliminary data.</text>
</comment>
<dbReference type="PANTHER" id="PTHR15588:SF8">
    <property type="entry name" value="U6 SNRNA-ASSOCIATED SM-LIKE PROTEIN LSM1"/>
    <property type="match status" value="1"/>
</dbReference>
<name>A0A2H6KC96_9APIC</name>
<dbReference type="SMART" id="SM00651">
    <property type="entry name" value="Sm"/>
    <property type="match status" value="1"/>
</dbReference>
<gene>
    <name evidence="4" type="ORF">BOVATA_020720</name>
</gene>
<dbReference type="Gene3D" id="2.30.30.100">
    <property type="match status" value="1"/>
</dbReference>
<dbReference type="PANTHER" id="PTHR15588">
    <property type="entry name" value="LSM1"/>
    <property type="match status" value="1"/>
</dbReference>
<dbReference type="Pfam" id="PF01423">
    <property type="entry name" value="LSM"/>
    <property type="match status" value="1"/>
</dbReference>
<reference evidence="4 5" key="1">
    <citation type="journal article" date="2017" name="BMC Genomics">
        <title>Whole-genome assembly of Babesia ovata and comparative genomics between closely related pathogens.</title>
        <authorList>
            <person name="Yamagishi J."/>
            <person name="Asada M."/>
            <person name="Hakimi H."/>
            <person name="Tanaka T.Q."/>
            <person name="Sugimoto C."/>
            <person name="Kawazu S."/>
        </authorList>
    </citation>
    <scope>NUCLEOTIDE SEQUENCE [LARGE SCALE GENOMIC DNA]</scope>
    <source>
        <strain evidence="4 5">Miyake</strain>
    </source>
</reference>
<sequence length="168" mass="19508">MMDDDVASGRGDQLNKQQWIWVVEDELGSLIWVTLRDETYYVGIFKSFDQYGNIVLTDTVRKVIVHSQRVFSDVYCGNVIIRGESIAYFCGLDAPSYLDTFKYDRTFDHSRLLRVARKRDMRVSPHPMLPGLKYVELDEALALLKEEQERFPTKQNILNDMLGNDTFA</sequence>
<dbReference type="InterPro" id="IPR001163">
    <property type="entry name" value="Sm_dom_euk/arc"/>
</dbReference>
<protein>
    <submittedName>
        <fullName evidence="4">LSM domain containing protein, putative</fullName>
    </submittedName>
</protein>
<dbReference type="GO" id="GO:1990726">
    <property type="term" value="C:Lsm1-7-Pat1 complex"/>
    <property type="evidence" value="ECO:0007669"/>
    <property type="project" value="TreeGrafter"/>
</dbReference>
<dbReference type="GO" id="GO:0000932">
    <property type="term" value="C:P-body"/>
    <property type="evidence" value="ECO:0007669"/>
    <property type="project" value="TreeGrafter"/>
</dbReference>
<dbReference type="SUPFAM" id="SSF50182">
    <property type="entry name" value="Sm-like ribonucleoproteins"/>
    <property type="match status" value="1"/>
</dbReference>
<organism evidence="4 5">
    <name type="scientific">Babesia ovata</name>
    <dbReference type="NCBI Taxonomy" id="189622"/>
    <lineage>
        <taxon>Eukaryota</taxon>
        <taxon>Sar</taxon>
        <taxon>Alveolata</taxon>
        <taxon>Apicomplexa</taxon>
        <taxon>Aconoidasida</taxon>
        <taxon>Piroplasmida</taxon>
        <taxon>Babesiidae</taxon>
        <taxon>Babesia</taxon>
    </lineage>
</organism>
<dbReference type="AlphaFoldDB" id="A0A2H6KC96"/>
<dbReference type="GO" id="GO:0003729">
    <property type="term" value="F:mRNA binding"/>
    <property type="evidence" value="ECO:0007669"/>
    <property type="project" value="TreeGrafter"/>
</dbReference>
<evidence type="ECO:0000313" key="4">
    <source>
        <dbReference type="EMBL" id="GBE60579.1"/>
    </source>
</evidence>
<keyword evidence="5" id="KW-1185">Reference proteome</keyword>
<dbReference type="VEuPathDB" id="PiroplasmaDB:BOVATA_020720"/>
<evidence type="ECO:0000313" key="5">
    <source>
        <dbReference type="Proteomes" id="UP000236319"/>
    </source>
</evidence>
<evidence type="ECO:0000256" key="1">
    <source>
        <dbReference type="ARBA" id="ARBA00022884"/>
    </source>
</evidence>
<dbReference type="Proteomes" id="UP000236319">
    <property type="component" value="Unassembled WGS sequence"/>
</dbReference>
<dbReference type="InterPro" id="IPR044642">
    <property type="entry name" value="PTHR15588"/>
</dbReference>
<feature type="domain" description="Sm" evidence="3">
    <location>
        <begin position="21"/>
        <end position="91"/>
    </location>
</feature>
<dbReference type="GO" id="GO:0000290">
    <property type="term" value="P:deadenylation-dependent decapping of nuclear-transcribed mRNA"/>
    <property type="evidence" value="ECO:0007669"/>
    <property type="project" value="TreeGrafter"/>
</dbReference>
<dbReference type="EMBL" id="BDSA01000002">
    <property type="protein sequence ID" value="GBE60579.1"/>
    <property type="molecule type" value="Genomic_DNA"/>
</dbReference>
<evidence type="ECO:0000259" key="3">
    <source>
        <dbReference type="SMART" id="SM00651"/>
    </source>
</evidence>
<dbReference type="OrthoDB" id="422364at2759"/>
<dbReference type="GO" id="GO:1990904">
    <property type="term" value="C:ribonucleoprotein complex"/>
    <property type="evidence" value="ECO:0007669"/>
    <property type="project" value="UniProtKB-KW"/>
</dbReference>
<dbReference type="InterPro" id="IPR010920">
    <property type="entry name" value="LSM_dom_sf"/>
</dbReference>
<evidence type="ECO:0000256" key="2">
    <source>
        <dbReference type="ARBA" id="ARBA00023274"/>
    </source>
</evidence>
<accession>A0A2H6KC96</accession>